<reference evidence="5 6" key="1">
    <citation type="submission" date="2015-01" db="EMBL/GenBank/DDBJ databases">
        <title>The Genome Sequence of Exophiala spinifera CBS89968.</title>
        <authorList>
            <consortium name="The Broad Institute Genomics Platform"/>
            <person name="Cuomo C."/>
            <person name="de Hoog S."/>
            <person name="Gorbushina A."/>
            <person name="Stielow B."/>
            <person name="Teixiera M."/>
            <person name="Abouelleil A."/>
            <person name="Chapman S.B."/>
            <person name="Priest M."/>
            <person name="Young S.K."/>
            <person name="Wortman J."/>
            <person name="Nusbaum C."/>
            <person name="Birren B."/>
        </authorList>
    </citation>
    <scope>NUCLEOTIDE SEQUENCE [LARGE SCALE GENOMIC DNA]</scope>
    <source>
        <strain evidence="5 6">CBS 89968</strain>
    </source>
</reference>
<evidence type="ECO:0000313" key="5">
    <source>
        <dbReference type="EMBL" id="KIW13415.1"/>
    </source>
</evidence>
<dbReference type="SUPFAM" id="SSF49764">
    <property type="entry name" value="HSP20-like chaperones"/>
    <property type="match status" value="1"/>
</dbReference>
<dbReference type="Gene3D" id="2.60.40.790">
    <property type="match status" value="1"/>
</dbReference>
<keyword evidence="1" id="KW-0346">Stress response</keyword>
<accession>A0A0D2B403</accession>
<evidence type="ECO:0000256" key="3">
    <source>
        <dbReference type="RuleBase" id="RU003616"/>
    </source>
</evidence>
<dbReference type="InterPro" id="IPR002068">
    <property type="entry name" value="A-crystallin/Hsp20_dom"/>
</dbReference>
<dbReference type="PANTHER" id="PTHR11527">
    <property type="entry name" value="HEAT-SHOCK PROTEIN 20 FAMILY MEMBER"/>
    <property type="match status" value="1"/>
</dbReference>
<dbReference type="GeneID" id="27335686"/>
<dbReference type="STRING" id="91928.A0A0D2B403"/>
<dbReference type="PROSITE" id="PS01031">
    <property type="entry name" value="SHSP"/>
    <property type="match status" value="1"/>
</dbReference>
<organism evidence="5 6">
    <name type="scientific">Exophiala spinifera</name>
    <dbReference type="NCBI Taxonomy" id="91928"/>
    <lineage>
        <taxon>Eukaryota</taxon>
        <taxon>Fungi</taxon>
        <taxon>Dikarya</taxon>
        <taxon>Ascomycota</taxon>
        <taxon>Pezizomycotina</taxon>
        <taxon>Eurotiomycetes</taxon>
        <taxon>Chaetothyriomycetidae</taxon>
        <taxon>Chaetothyriales</taxon>
        <taxon>Herpotrichiellaceae</taxon>
        <taxon>Exophiala</taxon>
    </lineage>
</organism>
<name>A0A0D2B403_9EURO</name>
<dbReference type="AlphaFoldDB" id="A0A0D2B403"/>
<dbReference type="RefSeq" id="XP_016233631.1">
    <property type="nucleotide sequence ID" value="XM_016382928.1"/>
</dbReference>
<dbReference type="Proteomes" id="UP000053328">
    <property type="component" value="Unassembled WGS sequence"/>
</dbReference>
<evidence type="ECO:0000256" key="2">
    <source>
        <dbReference type="PROSITE-ProRule" id="PRU00285"/>
    </source>
</evidence>
<dbReference type="InterPro" id="IPR008978">
    <property type="entry name" value="HSP20-like_chaperone"/>
</dbReference>
<evidence type="ECO:0000313" key="6">
    <source>
        <dbReference type="Proteomes" id="UP000053328"/>
    </source>
</evidence>
<dbReference type="EMBL" id="KN847497">
    <property type="protein sequence ID" value="KIW13415.1"/>
    <property type="molecule type" value="Genomic_DNA"/>
</dbReference>
<dbReference type="Pfam" id="PF00011">
    <property type="entry name" value="HSP20"/>
    <property type="match status" value="1"/>
</dbReference>
<dbReference type="InterPro" id="IPR031107">
    <property type="entry name" value="Small_HSP"/>
</dbReference>
<dbReference type="HOGENOM" id="CLU_073104_0_0_1"/>
<evidence type="ECO:0000256" key="1">
    <source>
        <dbReference type="ARBA" id="ARBA00023016"/>
    </source>
</evidence>
<dbReference type="VEuPathDB" id="FungiDB:PV08_08603"/>
<keyword evidence="6" id="KW-1185">Reference proteome</keyword>
<dbReference type="CDD" id="cd06464">
    <property type="entry name" value="ACD_sHsps-like"/>
    <property type="match status" value="1"/>
</dbReference>
<protein>
    <recommendedName>
        <fullName evidence="4">SHSP domain-containing protein</fullName>
    </recommendedName>
</protein>
<gene>
    <name evidence="5" type="ORF">PV08_08603</name>
</gene>
<dbReference type="OrthoDB" id="1431247at2759"/>
<proteinExistence type="inferred from homology"/>
<feature type="domain" description="SHSP" evidence="4">
    <location>
        <begin position="71"/>
        <end position="241"/>
    </location>
</feature>
<sequence>MPGLPYAVPANYIIRLVEESNAATQGLPQHSEPVQPHEHPTHFQFPRVSLHEMTLRTHYRGPHKPEQVSAPKTAGIFAPATDIRETMRSYHIEIETPGVTNKDSIMVQWLTPHTLLVQGESKRPANIGLLDGEEGGKIWEGASGEGWAVESGHVKKQEDGGPIVRTPSRETVEAELLSDATPTVLLSERKVGPWRRTFTLPEDVEMKELKARLDGGLLRIDLPKRSVEEEIETRGGGIKIEIE</sequence>
<comment type="similarity">
    <text evidence="2 3">Belongs to the small heat shock protein (HSP20) family.</text>
</comment>
<evidence type="ECO:0000259" key="4">
    <source>
        <dbReference type="PROSITE" id="PS01031"/>
    </source>
</evidence>